<dbReference type="RefSeq" id="WP_173066346.1">
    <property type="nucleotide sequence ID" value="NZ_AP022853.1"/>
</dbReference>
<dbReference type="InterPro" id="IPR058866">
    <property type="entry name" value="GDPGP1_N"/>
</dbReference>
<dbReference type="SUPFAM" id="SSF54197">
    <property type="entry name" value="HIT-like"/>
    <property type="match status" value="1"/>
</dbReference>
<name>A0A6F8VDY8_9PROT</name>
<dbReference type="Pfam" id="PF26217">
    <property type="entry name" value="GDPGP1_N"/>
    <property type="match status" value="1"/>
</dbReference>
<dbReference type="GO" id="GO:0016787">
    <property type="term" value="F:hydrolase activity"/>
    <property type="evidence" value="ECO:0007669"/>
    <property type="project" value="UniProtKB-KW"/>
</dbReference>
<dbReference type="EMBL" id="AP022853">
    <property type="protein sequence ID" value="BCB27894.1"/>
    <property type="molecule type" value="Genomic_DNA"/>
</dbReference>
<dbReference type="GO" id="GO:0005085">
    <property type="term" value="F:guanyl-nucleotide exchange factor activity"/>
    <property type="evidence" value="ECO:0007669"/>
    <property type="project" value="UniProtKB-KW"/>
</dbReference>
<proteinExistence type="predicted"/>
<dbReference type="GO" id="GO:0080048">
    <property type="term" value="F:GDP-D-glucose phosphorylase activity"/>
    <property type="evidence" value="ECO:0007669"/>
    <property type="project" value="InterPro"/>
</dbReference>
<protein>
    <recommendedName>
        <fullName evidence="1">GDPGP1-like N-terminal domain-containing protein</fullName>
    </recommendedName>
</protein>
<dbReference type="GO" id="GO:0005737">
    <property type="term" value="C:cytoplasm"/>
    <property type="evidence" value="ECO:0007669"/>
    <property type="project" value="UniProtKB-SubCell"/>
</dbReference>
<feature type="domain" description="GDPGP1-like N-terminal" evidence="1">
    <location>
        <begin position="109"/>
        <end position="230"/>
    </location>
</feature>
<dbReference type="GO" id="GO:0000166">
    <property type="term" value="F:nucleotide binding"/>
    <property type="evidence" value="ECO:0007669"/>
    <property type="project" value="UniProtKB-KW"/>
</dbReference>
<sequence>MNDTLFSSGPNFCQAFESGLSELLQKGGLGPFILVCANATFDHRLHEGMAARLVEQYQRLHEDFVGALQEGRDIQAVEEDLLVFLKIHAVGMENLRLTEQRRAGPWEVQFNHLRSFRPKRITTRIPEHLHAPFDEAGFHFNKGFMQKEAFWAGELCGRHATLYYNKYPFVDFHGLLVPERDSCLSQYLTEAHHFYVWEATLELARTLDGVGFGYNSLGAFASVNHLHFQMFLKPQGFPVMRPEWRHNGGALPYPAACAAFDDARSAWAYIHHLHERETPYNLLYTAGKLHVFPRRKQGTCAQPAWTSGFTWHELAGGMVTFNREDYERLDEAAIERELGLLAPVT</sequence>
<organism evidence="2 3">
    <name type="scientific">Sulfurimicrobium lacus</name>
    <dbReference type="NCBI Taxonomy" id="2715678"/>
    <lineage>
        <taxon>Bacteria</taxon>
        <taxon>Pseudomonadati</taxon>
        <taxon>Pseudomonadota</taxon>
        <taxon>Betaproteobacteria</taxon>
        <taxon>Nitrosomonadales</taxon>
        <taxon>Sulfuricellaceae</taxon>
        <taxon>Sulfurimicrobium</taxon>
    </lineage>
</organism>
<evidence type="ECO:0000259" key="1">
    <source>
        <dbReference type="Pfam" id="PF26217"/>
    </source>
</evidence>
<dbReference type="PANTHER" id="PTHR20884:SF8">
    <property type="entry name" value="GDP-D-GLUCOSE PHOSPHORYLASE 1"/>
    <property type="match status" value="1"/>
</dbReference>
<dbReference type="InterPro" id="IPR026506">
    <property type="entry name" value="GDPGP"/>
</dbReference>
<dbReference type="PANTHER" id="PTHR20884">
    <property type="entry name" value="GDP-D-GLUCOSE PHOSPHORYLASE 1"/>
    <property type="match status" value="1"/>
</dbReference>
<evidence type="ECO:0000313" key="3">
    <source>
        <dbReference type="Proteomes" id="UP000502260"/>
    </source>
</evidence>
<keyword evidence="3" id="KW-1185">Reference proteome</keyword>
<dbReference type="Proteomes" id="UP000502260">
    <property type="component" value="Chromosome"/>
</dbReference>
<dbReference type="GO" id="GO:0006006">
    <property type="term" value="P:glucose metabolic process"/>
    <property type="evidence" value="ECO:0007669"/>
    <property type="project" value="TreeGrafter"/>
</dbReference>
<accession>A0A6F8VDY8</accession>
<dbReference type="InterPro" id="IPR036265">
    <property type="entry name" value="HIT-like_sf"/>
</dbReference>
<dbReference type="AlphaFoldDB" id="A0A6F8VDY8"/>
<evidence type="ECO:0000313" key="2">
    <source>
        <dbReference type="EMBL" id="BCB27894.1"/>
    </source>
</evidence>
<gene>
    <name evidence="2" type="ORF">SKTS_27800</name>
</gene>
<reference evidence="3" key="1">
    <citation type="submission" date="2020-03" db="EMBL/GenBank/DDBJ databases">
        <title>Complete genome sequence of sulfur-oxidizing bacterium skT11.</title>
        <authorList>
            <person name="Kanda M."/>
            <person name="Kojima H."/>
            <person name="Fukui M."/>
        </authorList>
    </citation>
    <scope>NUCLEOTIDE SEQUENCE [LARGE SCALE GENOMIC DNA]</scope>
    <source>
        <strain evidence="3">skT11</strain>
    </source>
</reference>
<dbReference type="KEGG" id="slac:SKTS_27800"/>